<keyword evidence="2" id="KW-1185">Reference proteome</keyword>
<reference evidence="2" key="1">
    <citation type="submission" date="2015-05" db="EMBL/GenBank/DDBJ databases">
        <authorList>
            <consortium name="Pathogen Informatics"/>
        </authorList>
    </citation>
    <scope>NUCLEOTIDE SEQUENCE [LARGE SCALE GENOMIC DNA]</scope>
    <source>
        <strain evidence="2">M72</strain>
    </source>
</reference>
<protein>
    <submittedName>
        <fullName evidence="1">Uncharacterized protein</fullName>
    </submittedName>
</protein>
<evidence type="ECO:0000313" key="1">
    <source>
        <dbReference type="EMBL" id="CRL42366.1"/>
    </source>
</evidence>
<evidence type="ECO:0000313" key="2">
    <source>
        <dbReference type="Proteomes" id="UP000049979"/>
    </source>
</evidence>
<dbReference type="EMBL" id="CVRR01000066">
    <property type="protein sequence ID" value="CRL42366.1"/>
    <property type="molecule type" value="Genomic_DNA"/>
</dbReference>
<name>A0A0M6WXR2_9FIRM</name>
<accession>A0A0M6WXR2</accession>
<proteinExistence type="predicted"/>
<dbReference type="Proteomes" id="UP000049979">
    <property type="component" value="Unassembled WGS sequence"/>
</dbReference>
<dbReference type="AlphaFoldDB" id="A0A0M6WXR2"/>
<gene>
    <name evidence="1" type="ORF">M72_31791</name>
</gene>
<sequence>MSGICAANNSLVLSNKSYYAWTTSSGGKYTWTVNNGRIGWAASESLLAENTNQKGTNYKWEMCKAGNILSDLAQGKSVWGYLYSNEEVLSVCEKVGISPGFFSIDLP</sequence>
<organism evidence="1 2">
    <name type="scientific">Roseburia faecis</name>
    <dbReference type="NCBI Taxonomy" id="301302"/>
    <lineage>
        <taxon>Bacteria</taxon>
        <taxon>Bacillati</taxon>
        <taxon>Bacillota</taxon>
        <taxon>Clostridia</taxon>
        <taxon>Lachnospirales</taxon>
        <taxon>Lachnospiraceae</taxon>
        <taxon>Roseburia</taxon>
    </lineage>
</organism>